<dbReference type="InterPro" id="IPR029063">
    <property type="entry name" value="SAM-dependent_MTases_sf"/>
</dbReference>
<dbReference type="EMBL" id="FNHG01000004">
    <property type="protein sequence ID" value="SDM04765.1"/>
    <property type="molecule type" value="Genomic_DNA"/>
</dbReference>
<proteinExistence type="predicted"/>
<dbReference type="OrthoDB" id="5525831at2"/>
<organism evidence="1 2">
    <name type="scientific">Maricaulis salignorans</name>
    <dbReference type="NCBI Taxonomy" id="144026"/>
    <lineage>
        <taxon>Bacteria</taxon>
        <taxon>Pseudomonadati</taxon>
        <taxon>Pseudomonadota</taxon>
        <taxon>Alphaproteobacteria</taxon>
        <taxon>Maricaulales</taxon>
        <taxon>Maricaulaceae</taxon>
        <taxon>Maricaulis</taxon>
    </lineage>
</organism>
<dbReference type="InterPro" id="IPR010342">
    <property type="entry name" value="DUF938"/>
</dbReference>
<keyword evidence="2" id="KW-1185">Reference proteome</keyword>
<protein>
    <recommendedName>
        <fullName evidence="3">SAM-dependent methyltransferase</fullName>
    </recommendedName>
</protein>
<sequence length="219" mass="23368">MTDQSPSEIALESRQAKAARLFSPSAARNRDAIGDLLAGLLPPSARVLEIGSGTGEHAVSVCQRRPDIGWQPSDPDAVSRASQNAWAAEMAPNMRPSLDLDLTRPGWDAGLGGFDALVCLNVIHIAPWAVAEAIAAASRTLIAGDDSLVYLYGPYLEGAATAPSNLDFDRSLKSRNAQWGVRARSDVEALFAAAGWAAPDRHEMPANNLSLVFRRRSPL</sequence>
<accession>A0A1G9Q357</accession>
<dbReference type="Proteomes" id="UP000199759">
    <property type="component" value="Unassembled WGS sequence"/>
</dbReference>
<dbReference type="PANTHER" id="PTHR20974:SF0">
    <property type="entry name" value="UPF0585 PROTEIN CG18661"/>
    <property type="match status" value="1"/>
</dbReference>
<dbReference type="PANTHER" id="PTHR20974">
    <property type="entry name" value="UPF0585 PROTEIN CG18661"/>
    <property type="match status" value="1"/>
</dbReference>
<dbReference type="Pfam" id="PF06080">
    <property type="entry name" value="DUF938"/>
    <property type="match status" value="1"/>
</dbReference>
<evidence type="ECO:0000313" key="1">
    <source>
        <dbReference type="EMBL" id="SDM04765.1"/>
    </source>
</evidence>
<dbReference type="Gene3D" id="3.40.50.150">
    <property type="entry name" value="Vaccinia Virus protein VP39"/>
    <property type="match status" value="1"/>
</dbReference>
<evidence type="ECO:0008006" key="3">
    <source>
        <dbReference type="Google" id="ProtNLM"/>
    </source>
</evidence>
<name>A0A1G9Q357_9PROT</name>
<evidence type="ECO:0000313" key="2">
    <source>
        <dbReference type="Proteomes" id="UP000199759"/>
    </source>
</evidence>
<reference evidence="1 2" key="1">
    <citation type="submission" date="2016-10" db="EMBL/GenBank/DDBJ databases">
        <authorList>
            <person name="de Groot N.N."/>
        </authorList>
    </citation>
    <scope>NUCLEOTIDE SEQUENCE [LARGE SCALE GENOMIC DNA]</scope>
    <source>
        <strain evidence="1 2">DSM 16077</strain>
    </source>
</reference>
<dbReference type="AlphaFoldDB" id="A0A1G9Q357"/>
<dbReference type="STRING" id="144026.SAMN04488568_104123"/>
<gene>
    <name evidence="1" type="ORF">SAMN04488568_104123</name>
</gene>
<dbReference type="RefSeq" id="WP_091767881.1">
    <property type="nucleotide sequence ID" value="NZ_FNHG01000004.1"/>
</dbReference>
<dbReference type="SUPFAM" id="SSF53335">
    <property type="entry name" value="S-adenosyl-L-methionine-dependent methyltransferases"/>
    <property type="match status" value="1"/>
</dbReference>